<protein>
    <submittedName>
        <fullName evidence="7">Iron complex transport system ATP-binding protein</fullName>
        <ecNumber evidence="7">3.6.3.34</ecNumber>
    </submittedName>
</protein>
<keyword evidence="4" id="KW-1278">Translocase</keyword>
<evidence type="ECO:0000259" key="6">
    <source>
        <dbReference type="PROSITE" id="PS50893"/>
    </source>
</evidence>
<evidence type="ECO:0000313" key="7">
    <source>
        <dbReference type="EMBL" id="ARO13869.1"/>
    </source>
</evidence>
<comment type="function">
    <text evidence="5">Part of the ABC transporter complex HmuTUV involved in hemin import. Responsible for energy coupling to the transport system.</text>
</comment>
<dbReference type="Pfam" id="PF00005">
    <property type="entry name" value="ABC_tran"/>
    <property type="match status" value="1"/>
</dbReference>
<keyword evidence="8" id="KW-1185">Reference proteome</keyword>
<accession>A0A1W6NXF3</accession>
<dbReference type="CDD" id="cd03214">
    <property type="entry name" value="ABC_Iron-Siderophores_B12_Hemin"/>
    <property type="match status" value="1"/>
</dbReference>
<name>A0A1W6NXF3_9RHOB</name>
<sequence length="243" mass="25371">MTILSLENLSNFALRDVSFSVASGECVGLIGPNGAGKTTLLRAALGLTPCSGQSSLARLPSMRRARAAAFLPQERTVAWPLTARNLIALGRMPYDDALQPSGQCAILDAMARLDLQPLADRVVSSLSGGEQARVLLARALAQTAPLLLADEPTANLDPAAQYQAMEVLAAEAQAGRAVVASLHDLGLAARYCTRLIVLQHGAICADGPPQEVLKPALLADVFGIRATLIPSQDGAVFSVIGRV</sequence>
<dbReference type="InterPro" id="IPR017871">
    <property type="entry name" value="ABC_transporter-like_CS"/>
</dbReference>
<dbReference type="GO" id="GO:0016887">
    <property type="term" value="F:ATP hydrolysis activity"/>
    <property type="evidence" value="ECO:0007669"/>
    <property type="project" value="InterPro"/>
</dbReference>
<dbReference type="PANTHER" id="PTHR42794">
    <property type="entry name" value="HEMIN IMPORT ATP-BINDING PROTEIN HMUV"/>
    <property type="match status" value="1"/>
</dbReference>
<gene>
    <name evidence="7" type="ORF">BVG79_00517</name>
</gene>
<dbReference type="GO" id="GO:0005524">
    <property type="term" value="F:ATP binding"/>
    <property type="evidence" value="ECO:0007669"/>
    <property type="project" value="UniProtKB-KW"/>
</dbReference>
<dbReference type="EMBL" id="CP019937">
    <property type="protein sequence ID" value="ARO13869.1"/>
    <property type="molecule type" value="Genomic_DNA"/>
</dbReference>
<dbReference type="RefSeq" id="WP_085785502.1">
    <property type="nucleotide sequence ID" value="NZ_CP019937.1"/>
</dbReference>
<evidence type="ECO:0000256" key="1">
    <source>
        <dbReference type="ARBA" id="ARBA00022448"/>
    </source>
</evidence>
<dbReference type="InterPro" id="IPR003439">
    <property type="entry name" value="ABC_transporter-like_ATP-bd"/>
</dbReference>
<keyword evidence="2" id="KW-0547">Nucleotide-binding</keyword>
<dbReference type="PROSITE" id="PS00211">
    <property type="entry name" value="ABC_TRANSPORTER_1"/>
    <property type="match status" value="1"/>
</dbReference>
<dbReference type="SUPFAM" id="SSF52540">
    <property type="entry name" value="P-loop containing nucleoside triphosphate hydrolases"/>
    <property type="match status" value="1"/>
</dbReference>
<keyword evidence="7" id="KW-0378">Hydrolase</keyword>
<organism evidence="7 8">
    <name type="scientific">Ketogulonicigenium robustum</name>
    <dbReference type="NCBI Taxonomy" id="92947"/>
    <lineage>
        <taxon>Bacteria</taxon>
        <taxon>Pseudomonadati</taxon>
        <taxon>Pseudomonadota</taxon>
        <taxon>Alphaproteobacteria</taxon>
        <taxon>Rhodobacterales</taxon>
        <taxon>Roseobacteraceae</taxon>
        <taxon>Ketogulonicigenium</taxon>
    </lineage>
</organism>
<dbReference type="AlphaFoldDB" id="A0A1W6NXF3"/>
<evidence type="ECO:0000313" key="8">
    <source>
        <dbReference type="Proteomes" id="UP000242447"/>
    </source>
</evidence>
<dbReference type="OrthoDB" id="9805601at2"/>
<evidence type="ECO:0000256" key="5">
    <source>
        <dbReference type="ARBA" id="ARBA00037066"/>
    </source>
</evidence>
<feature type="domain" description="ABC transporter" evidence="6">
    <location>
        <begin position="4"/>
        <end position="225"/>
    </location>
</feature>
<keyword evidence="3 7" id="KW-0067">ATP-binding</keyword>
<evidence type="ECO:0000256" key="2">
    <source>
        <dbReference type="ARBA" id="ARBA00022741"/>
    </source>
</evidence>
<dbReference type="Gene3D" id="3.40.50.300">
    <property type="entry name" value="P-loop containing nucleotide triphosphate hydrolases"/>
    <property type="match status" value="1"/>
</dbReference>
<evidence type="ECO:0000256" key="4">
    <source>
        <dbReference type="ARBA" id="ARBA00022967"/>
    </source>
</evidence>
<dbReference type="PANTHER" id="PTHR42794:SF1">
    <property type="entry name" value="HEMIN IMPORT ATP-BINDING PROTEIN HMUV"/>
    <property type="match status" value="1"/>
</dbReference>
<evidence type="ECO:0000256" key="3">
    <source>
        <dbReference type="ARBA" id="ARBA00022840"/>
    </source>
</evidence>
<dbReference type="SMART" id="SM00382">
    <property type="entry name" value="AAA"/>
    <property type="match status" value="1"/>
</dbReference>
<keyword evidence="1" id="KW-0813">Transport</keyword>
<dbReference type="Proteomes" id="UP000242447">
    <property type="component" value="Chromosome"/>
</dbReference>
<dbReference type="STRING" id="92947.BVG79_00517"/>
<dbReference type="KEGG" id="kro:BVG79_00517"/>
<proteinExistence type="predicted"/>
<dbReference type="EC" id="3.6.3.34" evidence="7"/>
<dbReference type="InterPro" id="IPR003593">
    <property type="entry name" value="AAA+_ATPase"/>
</dbReference>
<dbReference type="PROSITE" id="PS50893">
    <property type="entry name" value="ABC_TRANSPORTER_2"/>
    <property type="match status" value="1"/>
</dbReference>
<reference evidence="7 8" key="1">
    <citation type="submission" date="2017-02" db="EMBL/GenBank/DDBJ databases">
        <title>Ketogulonicigenium robustum SPU B003 Genome sequencing and assembly.</title>
        <authorList>
            <person name="Li Y."/>
            <person name="Liu L."/>
            <person name="Wang C."/>
            <person name="Zhang M."/>
            <person name="Zhang T."/>
            <person name="Zhang Y."/>
        </authorList>
    </citation>
    <scope>NUCLEOTIDE SEQUENCE [LARGE SCALE GENOMIC DNA]</scope>
    <source>
        <strain evidence="7 8">SPU_B003</strain>
    </source>
</reference>
<dbReference type="InterPro" id="IPR027417">
    <property type="entry name" value="P-loop_NTPase"/>
</dbReference>